<comment type="caution">
    <text evidence="2">The sequence shown here is derived from an EMBL/GenBank/DDBJ whole genome shotgun (WGS) entry which is preliminary data.</text>
</comment>
<keyword evidence="2" id="KW-0645">Protease</keyword>
<proteinExistence type="predicted"/>
<evidence type="ECO:0000313" key="2">
    <source>
        <dbReference type="EMBL" id="MBD3869751.1"/>
    </source>
</evidence>
<dbReference type="EMBL" id="JACXWA010000003">
    <property type="protein sequence ID" value="MBD3869751.1"/>
    <property type="molecule type" value="Genomic_DNA"/>
</dbReference>
<gene>
    <name evidence="2" type="ORF">IFJ97_00130</name>
</gene>
<keyword evidence="2" id="KW-0378">Hydrolase</keyword>
<dbReference type="GO" id="GO:0004180">
    <property type="term" value="F:carboxypeptidase activity"/>
    <property type="evidence" value="ECO:0007669"/>
    <property type="project" value="UniProtKB-KW"/>
</dbReference>
<feature type="signal peptide" evidence="1">
    <location>
        <begin position="1"/>
        <end position="19"/>
    </location>
</feature>
<accession>A0A8J7C3X6</accession>
<sequence>MKRTTVVIFAGLAMAVGFAAFGTEVIAPDGTTLSDVLAVPAGDGTTWVRVGLGAPLAIVPNAENKLQLPSLAMAGYLIQDAVSGEPIENGSLSWQVAGAPDELANASWKTGGLLDLACRGVERIIFSAPGYAPTADRVVADGRRHTVLLQPQGAITIELEPAVEARMWLAREDQIDVLTLFTNVASKHEIAEDGVIDVQDLDLDASYVGVVVAPGMAPAVTSFRDFSKPVSLVLADGLGVSGLVLDEEGEPVAGAKIDVLGEIKALDSFRYNQRGTSSPKGLFALGGLLPGTVRVRACAEGRACAEVAVELNEGLVAEPVTLELIPGRDILLVVENEIGERAAKAILYFNDRVYQTDGNGQLRVEGLMRRTTIPVKIFGSGFGVWEGSFSTDQKRVVITVPGGAVIEQQILSARHFSPDEVIVRWQAYTTSGREGKSGKGIWSAELGIARASGLETGTYSLSVRLPGSATTVSERVHVALGEELMLSPIVPDRGLAISGRVLDAETLQPIPGARVKCEPGSPAVFRAPELLGDVPSTLTDTDGMFLLEGLDAGTCRTLVNASGFATWRLDGVEPDEVGYDVGDVEMDAGMTIVGQVYDRLDRPITGAVVEITEAASYAYFAETKVRTDHDGYFRAERVPVGRWKVTASHGQEKASDTVEGDARETVVADLMLGGIRIEGEIWLGDDRAPGGTLVLTTEGAQAPGVVVMMQRVTDDRQIFGIDQQPLQFMVGPDGRFGGSGLTVGRYYASYTPPGSGAAPITKVLDVPQVETYQCAIQYSDAAVEGYVIDSDRNPVAGASVQASAGDGIQDVTAYTDAEGRFLVRGLEPGHLVLTASHTDFAPSNPSELDIRDGSAEGPVILELLPHDGASIILAVNTLAGSAGGAPVYLVGPETSTGFTDGGGLATFSGIPAGSYRPCGIAYGGATGCGPNLMVDNGEQLQAQLDLGHGGYVDIYLDDNASGIRAKAGVVVAASTRGPSIRVMTSDGVDLSSLLFMASPPQQMSGGVRIGPLQADDYVVSVSTEAGPRQGQVRVREGEGVSLDLR</sequence>
<feature type="chain" id="PRO_5035247118" evidence="1">
    <location>
        <begin position="20"/>
        <end position="1045"/>
    </location>
</feature>
<dbReference type="Gene3D" id="2.60.40.1120">
    <property type="entry name" value="Carboxypeptidase-like, regulatory domain"/>
    <property type="match status" value="4"/>
</dbReference>
<dbReference type="InterPro" id="IPR008969">
    <property type="entry name" value="CarboxyPept-like_regulatory"/>
</dbReference>
<evidence type="ECO:0000256" key="1">
    <source>
        <dbReference type="SAM" id="SignalP"/>
    </source>
</evidence>
<name>A0A8J7C3X6_9BACT</name>
<dbReference type="SUPFAM" id="SSF49452">
    <property type="entry name" value="Starch-binding domain-like"/>
    <property type="match status" value="2"/>
</dbReference>
<keyword evidence="1" id="KW-0732">Signal</keyword>
<dbReference type="Pfam" id="PF13620">
    <property type="entry name" value="CarboxypepD_reg"/>
    <property type="match status" value="3"/>
</dbReference>
<dbReference type="AlphaFoldDB" id="A0A8J7C3X6"/>
<keyword evidence="2" id="KW-0121">Carboxypeptidase</keyword>
<dbReference type="SUPFAM" id="SSF49464">
    <property type="entry name" value="Carboxypeptidase regulatory domain-like"/>
    <property type="match status" value="2"/>
</dbReference>
<dbReference type="InterPro" id="IPR013784">
    <property type="entry name" value="Carb-bd-like_fold"/>
</dbReference>
<dbReference type="Proteomes" id="UP000598633">
    <property type="component" value="Unassembled WGS sequence"/>
</dbReference>
<organism evidence="2 3">
    <name type="scientific">Candidatus Sulfomarinibacter kjeldsenii</name>
    <dbReference type="NCBI Taxonomy" id="2885994"/>
    <lineage>
        <taxon>Bacteria</taxon>
        <taxon>Pseudomonadati</taxon>
        <taxon>Acidobacteriota</taxon>
        <taxon>Thermoanaerobaculia</taxon>
        <taxon>Thermoanaerobaculales</taxon>
        <taxon>Candidatus Sulfomarinibacteraceae</taxon>
        <taxon>Candidatus Sulfomarinibacter</taxon>
    </lineage>
</organism>
<dbReference type="GO" id="GO:0030246">
    <property type="term" value="F:carbohydrate binding"/>
    <property type="evidence" value="ECO:0007669"/>
    <property type="project" value="InterPro"/>
</dbReference>
<reference evidence="2 3" key="1">
    <citation type="submission" date="2020-08" db="EMBL/GenBank/DDBJ databases">
        <title>Acidobacteriota in marine sediments use diverse sulfur dissimilation pathways.</title>
        <authorList>
            <person name="Wasmund K."/>
        </authorList>
    </citation>
    <scope>NUCLEOTIDE SEQUENCE [LARGE SCALE GENOMIC DNA]</scope>
    <source>
        <strain evidence="2">MAG AM3-A</strain>
    </source>
</reference>
<protein>
    <submittedName>
        <fullName evidence="2">Carboxypeptidase regulatory-like domain-containing protein</fullName>
    </submittedName>
</protein>
<evidence type="ECO:0000313" key="3">
    <source>
        <dbReference type="Proteomes" id="UP000598633"/>
    </source>
</evidence>